<proteinExistence type="predicted"/>
<dbReference type="PROSITE" id="PS50013">
    <property type="entry name" value="CHROMO_2"/>
    <property type="match status" value="1"/>
</dbReference>
<evidence type="ECO:0000256" key="2">
    <source>
        <dbReference type="ARBA" id="ARBA00023242"/>
    </source>
</evidence>
<evidence type="ECO:0000313" key="6">
    <source>
        <dbReference type="EMBL" id="VDM08714.1"/>
    </source>
</evidence>
<dbReference type="InParanoid" id="J9FMP6"/>
<evidence type="ECO:0000256" key="3">
    <source>
        <dbReference type="SAM" id="MobiDB-lite"/>
    </source>
</evidence>
<feature type="compositionally biased region" description="Basic and acidic residues" evidence="3">
    <location>
        <begin position="1"/>
        <end position="19"/>
    </location>
</feature>
<dbReference type="InterPro" id="IPR000953">
    <property type="entry name" value="Chromo/chromo_shadow_dom"/>
</dbReference>
<dbReference type="Proteomes" id="UP000004810">
    <property type="component" value="Unassembled WGS sequence"/>
</dbReference>
<dbReference type="EMBL" id="UYWW01000528">
    <property type="protein sequence ID" value="VDM08714.1"/>
    <property type="molecule type" value="Genomic_DNA"/>
</dbReference>
<evidence type="ECO:0000256" key="1">
    <source>
        <dbReference type="ARBA" id="ARBA00004123"/>
    </source>
</evidence>
<feature type="domain" description="Chromo" evidence="4">
    <location>
        <begin position="84"/>
        <end position="140"/>
    </location>
</feature>
<organism evidence="5 7">
    <name type="scientific">Wuchereria bancrofti</name>
    <dbReference type="NCBI Taxonomy" id="6293"/>
    <lineage>
        <taxon>Eukaryota</taxon>
        <taxon>Metazoa</taxon>
        <taxon>Ecdysozoa</taxon>
        <taxon>Nematoda</taxon>
        <taxon>Chromadorea</taxon>
        <taxon>Rhabditida</taxon>
        <taxon>Spirurina</taxon>
        <taxon>Spiruromorpha</taxon>
        <taxon>Filarioidea</taxon>
        <taxon>Onchocercidae</taxon>
        <taxon>Wuchereria</taxon>
    </lineage>
</organism>
<dbReference type="AlphaFoldDB" id="J9FMP6"/>
<feature type="region of interest" description="Disordered" evidence="3">
    <location>
        <begin position="1"/>
        <end position="25"/>
    </location>
</feature>
<reference evidence="7" key="1">
    <citation type="submission" date="2012-08" db="EMBL/GenBank/DDBJ databases">
        <title>The Genome Sequence of Wuchereria bancrofti.</title>
        <authorList>
            <person name="Nutman T.B."/>
            <person name="Fink D.L."/>
            <person name="Russ C."/>
            <person name="Young S."/>
            <person name="Zeng Q."/>
            <person name="Koehrsen M."/>
            <person name="Alvarado L."/>
            <person name="Berlin A."/>
            <person name="Chapman S.B."/>
            <person name="Chen Z."/>
            <person name="Freedman E."/>
            <person name="Gellesch M."/>
            <person name="Goldberg J."/>
            <person name="Griggs A."/>
            <person name="Gujja S."/>
            <person name="Heilman E.R."/>
            <person name="Heiman D."/>
            <person name="Hepburn T."/>
            <person name="Howarth C."/>
            <person name="Jen D."/>
            <person name="Larson L."/>
            <person name="Lewis B."/>
            <person name="Mehta T."/>
            <person name="Park D."/>
            <person name="Pearson M."/>
            <person name="Roberts A."/>
            <person name="Saif S."/>
            <person name="Shea T."/>
            <person name="Shenoy N."/>
            <person name="Sisk P."/>
            <person name="Stolte C."/>
            <person name="Sykes S."/>
            <person name="Walk T."/>
            <person name="White J."/>
            <person name="Yandava C."/>
            <person name="Haas B."/>
            <person name="Henn M.R."/>
            <person name="Nusbaum C."/>
            <person name="Birren B."/>
        </authorList>
    </citation>
    <scope>NUCLEOTIDE SEQUENCE [LARGE SCALE GENOMIC DNA]</scope>
    <source>
        <strain evidence="7">NA</strain>
    </source>
</reference>
<protein>
    <recommendedName>
        <fullName evidence="4">Chromo domain-containing protein</fullName>
    </recommendedName>
</protein>
<reference evidence="5" key="2">
    <citation type="submission" date="2012-08" db="EMBL/GenBank/DDBJ databases">
        <title>The Genome Sequence of Wuchereria bancrofti.</title>
        <authorList>
            <consortium name="The Broad Institute Genome Sequencing Platform"/>
            <consortium name="Broad Institute Genome Sequencing Center for Infectious Disease"/>
            <person name="Nutman T.B."/>
            <person name="Fink D.L."/>
            <person name="Russ C."/>
            <person name="Young S."/>
            <person name="Zeng Q."/>
            <person name="Koehrsen M."/>
            <person name="Alvarado L."/>
            <person name="Berlin A."/>
            <person name="Borenstein D."/>
            <person name="Chapman S.B."/>
            <person name="Chen Z."/>
            <person name="Engels R."/>
            <person name="Freedman E."/>
            <person name="Gellesch M."/>
            <person name="Goldberg J."/>
            <person name="Griggs A."/>
            <person name="Gujja S."/>
            <person name="Heilman E.R."/>
            <person name="Heiman D."/>
            <person name="Hepburn T."/>
            <person name="Howarth C."/>
            <person name="Jen D."/>
            <person name="Larson L."/>
            <person name="Lewis B."/>
            <person name="Mehta T."/>
            <person name="Park D."/>
            <person name="Pearson M."/>
            <person name="Richards J."/>
            <person name="Roberts A."/>
            <person name="Saif S."/>
            <person name="Shea T."/>
            <person name="Shenoy N."/>
            <person name="Sisk P."/>
            <person name="Stolte C."/>
            <person name="Sykes S."/>
            <person name="Walk T."/>
            <person name="White J."/>
            <person name="Yandava C."/>
            <person name="Haas B."/>
            <person name="Henn M.R."/>
            <person name="Nusbaum C."/>
            <person name="Birren B."/>
        </authorList>
    </citation>
    <scope>NUCLEOTIDE SEQUENCE</scope>
</reference>
<evidence type="ECO:0000313" key="7">
    <source>
        <dbReference type="Proteomes" id="UP000004810"/>
    </source>
</evidence>
<evidence type="ECO:0000259" key="4">
    <source>
        <dbReference type="PROSITE" id="PS50013"/>
    </source>
</evidence>
<keyword evidence="2" id="KW-0539">Nucleus</keyword>
<dbReference type="Proteomes" id="UP000270924">
    <property type="component" value="Unassembled WGS sequence"/>
</dbReference>
<evidence type="ECO:0000313" key="8">
    <source>
        <dbReference type="Proteomes" id="UP000270924"/>
    </source>
</evidence>
<dbReference type="GO" id="GO:0005634">
    <property type="term" value="C:nucleus"/>
    <property type="evidence" value="ECO:0007669"/>
    <property type="project" value="UniProtKB-SubCell"/>
</dbReference>
<accession>J9FMP6</accession>
<gene>
    <name evidence="6" type="ORF">WBA_LOCUS2100</name>
    <name evidence="5" type="ORF">WUBG_00452</name>
</gene>
<evidence type="ECO:0000313" key="5">
    <source>
        <dbReference type="EMBL" id="EJW88639.1"/>
    </source>
</evidence>
<sequence length="140" mass="16016">MEKEVNEEPKEEANSKTEGEADNDSDDCIIVYENIVRGKKRRHGDTIIPNSHQVDQLVKSSADKGSKVQKKNLQENEAYFNQSFGPERIVRAISATGKMKFLMKWKSASKSNWVSEEIANERCSKIIFNFYDAQLLKSNQ</sequence>
<keyword evidence="8" id="KW-1185">Reference proteome</keyword>
<reference evidence="6 8" key="3">
    <citation type="submission" date="2018-11" db="EMBL/GenBank/DDBJ databases">
        <authorList>
            <consortium name="Pathogen Informatics"/>
        </authorList>
    </citation>
    <scope>NUCLEOTIDE SEQUENCE [LARGE SCALE GENOMIC DNA]</scope>
</reference>
<name>J9FMP6_WUCBA</name>
<dbReference type="InterPro" id="IPR016197">
    <property type="entry name" value="Chromo-like_dom_sf"/>
</dbReference>
<comment type="subcellular location">
    <subcellularLocation>
        <location evidence="1">Nucleus</location>
    </subcellularLocation>
</comment>
<dbReference type="Gene3D" id="2.40.50.40">
    <property type="match status" value="1"/>
</dbReference>
<dbReference type="EMBL" id="ADBV01000072">
    <property type="protein sequence ID" value="EJW88639.1"/>
    <property type="molecule type" value="Genomic_DNA"/>
</dbReference>
<dbReference type="SUPFAM" id="SSF54160">
    <property type="entry name" value="Chromo domain-like"/>
    <property type="match status" value="1"/>
</dbReference>
<dbReference type="Pfam" id="PF01393">
    <property type="entry name" value="Chromo_shadow"/>
    <property type="match status" value="1"/>
</dbReference>
<dbReference type="InterPro" id="IPR008251">
    <property type="entry name" value="Chromo_shadow_dom"/>
</dbReference>